<keyword evidence="1" id="KW-0732">Signal</keyword>
<keyword evidence="3" id="KW-1185">Reference proteome</keyword>
<name>A0A840HY48_9PROT</name>
<protein>
    <recommendedName>
        <fullName evidence="4">DUF2799 domain-containing protein</fullName>
    </recommendedName>
</protein>
<dbReference type="EMBL" id="JACHOB010000001">
    <property type="protein sequence ID" value="MBB4657776.1"/>
    <property type="molecule type" value="Genomic_DNA"/>
</dbReference>
<dbReference type="RefSeq" id="WP_183815138.1">
    <property type="nucleotide sequence ID" value="NZ_JACHOB010000001.1"/>
</dbReference>
<dbReference type="Proteomes" id="UP000563524">
    <property type="component" value="Unassembled WGS sequence"/>
</dbReference>
<feature type="signal peptide" evidence="1">
    <location>
        <begin position="1"/>
        <end position="18"/>
    </location>
</feature>
<accession>A0A840HY48</accession>
<organism evidence="2 3">
    <name type="scientific">Parvularcula dongshanensis</name>
    <dbReference type="NCBI Taxonomy" id="1173995"/>
    <lineage>
        <taxon>Bacteria</taxon>
        <taxon>Pseudomonadati</taxon>
        <taxon>Pseudomonadota</taxon>
        <taxon>Alphaproteobacteria</taxon>
        <taxon>Parvularculales</taxon>
        <taxon>Parvularculaceae</taxon>
        <taxon>Parvularcula</taxon>
    </lineage>
</organism>
<proteinExistence type="predicted"/>
<reference evidence="2 3" key="1">
    <citation type="submission" date="2020-08" db="EMBL/GenBank/DDBJ databases">
        <title>Genomic Encyclopedia of Type Strains, Phase IV (KMG-IV): sequencing the most valuable type-strain genomes for metagenomic binning, comparative biology and taxonomic classification.</title>
        <authorList>
            <person name="Goeker M."/>
        </authorList>
    </citation>
    <scope>NUCLEOTIDE SEQUENCE [LARGE SCALE GENOMIC DNA]</scope>
    <source>
        <strain evidence="2 3">DSM 102850</strain>
    </source>
</reference>
<gene>
    <name evidence="2" type="ORF">GGQ59_000276</name>
</gene>
<sequence>MLRFILSAGAFLALSACATGMNVHECASADWASYGYEDGVAGAPPGLANDRAAACQRHGYGFDHAAYWAGRERGLSSFCAPSRGYRMGESGEPYLGQCASHGEADFLAAYDEGYELWTYASAVDAARYRLAVAEGRRDEARRILVALAAGGFEGDSPERTAERAAMAIQTERAMVDSEIPEATAALRIAESDLADYRARQDEAGRYAERY</sequence>
<dbReference type="Pfam" id="PF10973">
    <property type="entry name" value="DUF2799"/>
    <property type="match status" value="1"/>
</dbReference>
<evidence type="ECO:0000313" key="3">
    <source>
        <dbReference type="Proteomes" id="UP000563524"/>
    </source>
</evidence>
<dbReference type="AlphaFoldDB" id="A0A840HY48"/>
<feature type="chain" id="PRO_5032653903" description="DUF2799 domain-containing protein" evidence="1">
    <location>
        <begin position="19"/>
        <end position="210"/>
    </location>
</feature>
<evidence type="ECO:0000313" key="2">
    <source>
        <dbReference type="EMBL" id="MBB4657776.1"/>
    </source>
</evidence>
<evidence type="ECO:0008006" key="4">
    <source>
        <dbReference type="Google" id="ProtNLM"/>
    </source>
</evidence>
<dbReference type="InterPro" id="IPR021242">
    <property type="entry name" value="DUF2799"/>
</dbReference>
<dbReference type="PROSITE" id="PS51257">
    <property type="entry name" value="PROKAR_LIPOPROTEIN"/>
    <property type="match status" value="1"/>
</dbReference>
<comment type="caution">
    <text evidence="2">The sequence shown here is derived from an EMBL/GenBank/DDBJ whole genome shotgun (WGS) entry which is preliminary data.</text>
</comment>
<evidence type="ECO:0000256" key="1">
    <source>
        <dbReference type="SAM" id="SignalP"/>
    </source>
</evidence>